<proteinExistence type="predicted"/>
<evidence type="ECO:0000256" key="4">
    <source>
        <dbReference type="ARBA" id="ARBA00023315"/>
    </source>
</evidence>
<dbReference type="PANTHER" id="PTHR36449">
    <property type="entry name" value="ACETYLTRANSFERASE-RELATED"/>
    <property type="match status" value="1"/>
</dbReference>
<dbReference type="SUPFAM" id="SSF55729">
    <property type="entry name" value="Acyl-CoA N-acyltransferases (Nat)"/>
    <property type="match status" value="1"/>
</dbReference>
<evidence type="ECO:0000256" key="2">
    <source>
        <dbReference type="ARBA" id="ARBA00022649"/>
    </source>
</evidence>
<dbReference type="InterPro" id="IPR016181">
    <property type="entry name" value="Acyl_CoA_acyltransferase"/>
</dbReference>
<dbReference type="InterPro" id="IPR000182">
    <property type="entry name" value="GNAT_dom"/>
</dbReference>
<dbReference type="GO" id="GO:0016747">
    <property type="term" value="F:acyltransferase activity, transferring groups other than amino-acyl groups"/>
    <property type="evidence" value="ECO:0007669"/>
    <property type="project" value="InterPro"/>
</dbReference>
<evidence type="ECO:0000313" key="7">
    <source>
        <dbReference type="EMBL" id="KKM26468.1"/>
    </source>
</evidence>
<dbReference type="PANTHER" id="PTHR36449:SF1">
    <property type="entry name" value="ACETYLTRANSFERASE"/>
    <property type="match status" value="1"/>
</dbReference>
<keyword evidence="3" id="KW-0808">Transferase</keyword>
<dbReference type="Pfam" id="PF00583">
    <property type="entry name" value="Acetyltransf_1"/>
    <property type="match status" value="1"/>
</dbReference>
<dbReference type="AlphaFoldDB" id="A0A0F9KWH5"/>
<protein>
    <recommendedName>
        <fullName evidence="6">N-acetyltransferase domain-containing protein</fullName>
    </recommendedName>
</protein>
<sequence length="171" mass="18797">MSARFAIEALSKAHQRKSFSCGNERIDRYFRETITQDIKRRYATCFVARDLETDQIAGFYTLSSSNVPLTAVPEPLAKRLPRYPTVPAVLIGWLGRDQSFAGLGLGEALLFDAIKTITEAPIGAHAIFADAIDGKAVAFYAAFGFMSLIDRPNTLYLPVATAQHLLSGERP</sequence>
<keyword evidence="4" id="KW-0012">Acyltransferase</keyword>
<keyword evidence="1" id="KW-0678">Repressor</keyword>
<evidence type="ECO:0000259" key="6">
    <source>
        <dbReference type="Pfam" id="PF00583"/>
    </source>
</evidence>
<comment type="caution">
    <text evidence="7">The sequence shown here is derived from an EMBL/GenBank/DDBJ whole genome shotgun (WGS) entry which is preliminary data.</text>
</comment>
<dbReference type="Gene3D" id="3.40.630.30">
    <property type="match status" value="1"/>
</dbReference>
<evidence type="ECO:0000256" key="5">
    <source>
        <dbReference type="ARBA" id="ARBA00049880"/>
    </source>
</evidence>
<evidence type="ECO:0000256" key="1">
    <source>
        <dbReference type="ARBA" id="ARBA00022491"/>
    </source>
</evidence>
<dbReference type="EMBL" id="LAZR01012504">
    <property type="protein sequence ID" value="KKM26468.1"/>
    <property type="molecule type" value="Genomic_DNA"/>
</dbReference>
<keyword evidence="2" id="KW-1277">Toxin-antitoxin system</keyword>
<gene>
    <name evidence="7" type="ORF">LCGC14_1584450</name>
</gene>
<accession>A0A0F9KWH5</accession>
<comment type="catalytic activity">
    <reaction evidence="5">
        <text>glycyl-tRNA(Gly) + acetyl-CoA = N-acetylglycyl-tRNA(Gly) + CoA + H(+)</text>
        <dbReference type="Rhea" id="RHEA:81867"/>
        <dbReference type="Rhea" id="RHEA-COMP:9683"/>
        <dbReference type="Rhea" id="RHEA-COMP:19766"/>
        <dbReference type="ChEBI" id="CHEBI:15378"/>
        <dbReference type="ChEBI" id="CHEBI:57287"/>
        <dbReference type="ChEBI" id="CHEBI:57288"/>
        <dbReference type="ChEBI" id="CHEBI:78522"/>
        <dbReference type="ChEBI" id="CHEBI:232036"/>
    </reaction>
</comment>
<organism evidence="7">
    <name type="scientific">marine sediment metagenome</name>
    <dbReference type="NCBI Taxonomy" id="412755"/>
    <lineage>
        <taxon>unclassified sequences</taxon>
        <taxon>metagenomes</taxon>
        <taxon>ecological metagenomes</taxon>
    </lineage>
</organism>
<reference evidence="7" key="1">
    <citation type="journal article" date="2015" name="Nature">
        <title>Complex archaea that bridge the gap between prokaryotes and eukaryotes.</title>
        <authorList>
            <person name="Spang A."/>
            <person name="Saw J.H."/>
            <person name="Jorgensen S.L."/>
            <person name="Zaremba-Niedzwiedzka K."/>
            <person name="Martijn J."/>
            <person name="Lind A.E."/>
            <person name="van Eijk R."/>
            <person name="Schleper C."/>
            <person name="Guy L."/>
            <person name="Ettema T.J."/>
        </authorList>
    </citation>
    <scope>NUCLEOTIDE SEQUENCE</scope>
</reference>
<evidence type="ECO:0000256" key="3">
    <source>
        <dbReference type="ARBA" id="ARBA00022679"/>
    </source>
</evidence>
<feature type="domain" description="N-acetyltransferase" evidence="6">
    <location>
        <begin position="27"/>
        <end position="145"/>
    </location>
</feature>
<name>A0A0F9KWH5_9ZZZZ</name>